<dbReference type="Gene3D" id="2.60.40.1500">
    <property type="entry name" value="Glycosyl hydrolase domain, family 39"/>
    <property type="match status" value="1"/>
</dbReference>
<proteinExistence type="predicted"/>
<dbReference type="Proteomes" id="UP001501510">
    <property type="component" value="Unassembled WGS sequence"/>
</dbReference>
<dbReference type="Gene3D" id="1.10.10.60">
    <property type="entry name" value="Homeodomain-like"/>
    <property type="match status" value="2"/>
</dbReference>
<dbReference type="Pfam" id="PF02311">
    <property type="entry name" value="AraC_binding"/>
    <property type="match status" value="1"/>
</dbReference>
<dbReference type="SUPFAM" id="SSF51182">
    <property type="entry name" value="RmlC-like cupins"/>
    <property type="match status" value="1"/>
</dbReference>
<dbReference type="PANTHER" id="PTHR43280">
    <property type="entry name" value="ARAC-FAMILY TRANSCRIPTIONAL REGULATOR"/>
    <property type="match status" value="1"/>
</dbReference>
<dbReference type="InterPro" id="IPR018062">
    <property type="entry name" value="HTH_AraC-typ_CS"/>
</dbReference>
<evidence type="ECO:0000259" key="4">
    <source>
        <dbReference type="PROSITE" id="PS01124"/>
    </source>
</evidence>
<dbReference type="EMBL" id="BAAACG010000019">
    <property type="protein sequence ID" value="GAA0746750.1"/>
    <property type="molecule type" value="Genomic_DNA"/>
</dbReference>
<sequence>MPREYTEYKDKLPIDICFSEIIKYPIHWHNSLEIIYVVEGSIKIIIETETHKVSTNEIEIINPDEAHSIEKITAKNKVLIFYINPLFLNRYYDIENRFFYTDFSAKNSQTDEKYLNLRKYLSILLCEFVQRTEDYKENLEKNLVELLYYLVNNFHYLIYDEEDLKDNEIQFERYDRIIKYIYSNYHSKIRLRDLARKEFLSTHYLSTEMKNKVGYSFNDFLNLTRVEESIKLLLDTDKNISEISEELGFSHIRYFNKHFKKHYKCTPTQYRKKYKLDLISYKKSKEISKLPLKNSLKDLRFYLESYHRFQYKGRIIKINVDVSSDYIEFNNVFNYSINIGNYKNMLKNENYYLLKEFQKHIQSEFVILNNIFPKTTKCFFKNEDDFLDWYEVKMALEYLNKLGLKPNIIINDYIKNNKNFIFMLKEFILYFKNIFGKYEFEKWKFSLVYNIPDELKINIIKVLEENKINYNIIKHSKKNNKVNKVYDTLYMLPYIIDNYLNKKDDLEFLTLFDEFSYNNYIDNELFCGGYGLINRQEMKKSSYYAYCFLSKLGNNILCKGDNYIITENKDEIQILLYSYDRRLGKIVNSKDLRNSDIYNKNTQKNFSINLSALESDYKVVMYKMDEKTGDLYSNWLKIGNPKRILKEDKNILLKSSTPHISLDFVKQTNIYNIICKINGLGAVLICMKKVQKHLK</sequence>
<feature type="domain" description="HTH araC/xylS-type" evidence="4">
    <location>
        <begin position="175"/>
        <end position="273"/>
    </location>
</feature>
<gene>
    <name evidence="5" type="ORF">GCM10008906_34750</name>
</gene>
<dbReference type="PROSITE" id="PS01124">
    <property type="entry name" value="HTH_ARAC_FAMILY_2"/>
    <property type="match status" value="1"/>
</dbReference>
<dbReference type="SMART" id="SM00342">
    <property type="entry name" value="HTH_ARAC"/>
    <property type="match status" value="1"/>
</dbReference>
<evidence type="ECO:0000256" key="3">
    <source>
        <dbReference type="ARBA" id="ARBA00023163"/>
    </source>
</evidence>
<dbReference type="InterPro" id="IPR020449">
    <property type="entry name" value="Tscrpt_reg_AraC-type_HTH"/>
</dbReference>
<dbReference type="InterPro" id="IPR014710">
    <property type="entry name" value="RmlC-like_jellyroll"/>
</dbReference>
<dbReference type="SUPFAM" id="SSF51011">
    <property type="entry name" value="Glycosyl hydrolase domain"/>
    <property type="match status" value="1"/>
</dbReference>
<keyword evidence="3" id="KW-0804">Transcription</keyword>
<evidence type="ECO:0000313" key="6">
    <source>
        <dbReference type="Proteomes" id="UP001501510"/>
    </source>
</evidence>
<evidence type="ECO:0000313" key="5">
    <source>
        <dbReference type="EMBL" id="GAA0746750.1"/>
    </source>
</evidence>
<dbReference type="PROSITE" id="PS00041">
    <property type="entry name" value="HTH_ARAC_FAMILY_1"/>
    <property type="match status" value="1"/>
</dbReference>
<keyword evidence="2" id="KW-0238">DNA-binding</keyword>
<dbReference type="InterPro" id="IPR018060">
    <property type="entry name" value="HTH_AraC"/>
</dbReference>
<organism evidence="5 6">
    <name type="scientific">Clostridium oceanicum</name>
    <dbReference type="NCBI Taxonomy" id="1543"/>
    <lineage>
        <taxon>Bacteria</taxon>
        <taxon>Bacillati</taxon>
        <taxon>Bacillota</taxon>
        <taxon>Clostridia</taxon>
        <taxon>Eubacteriales</taxon>
        <taxon>Clostridiaceae</taxon>
        <taxon>Clostridium</taxon>
    </lineage>
</organism>
<accession>A0ABP3V1X0</accession>
<evidence type="ECO:0000256" key="1">
    <source>
        <dbReference type="ARBA" id="ARBA00023015"/>
    </source>
</evidence>
<reference evidence="6" key="1">
    <citation type="journal article" date="2019" name="Int. J. Syst. Evol. Microbiol.">
        <title>The Global Catalogue of Microorganisms (GCM) 10K type strain sequencing project: providing services to taxonomists for standard genome sequencing and annotation.</title>
        <authorList>
            <consortium name="The Broad Institute Genomics Platform"/>
            <consortium name="The Broad Institute Genome Sequencing Center for Infectious Disease"/>
            <person name="Wu L."/>
            <person name="Ma J."/>
        </authorList>
    </citation>
    <scope>NUCLEOTIDE SEQUENCE [LARGE SCALE GENOMIC DNA]</scope>
    <source>
        <strain evidence="6">JCM 1407</strain>
    </source>
</reference>
<dbReference type="PANTHER" id="PTHR43280:SF34">
    <property type="entry name" value="ARAC-FAMILY TRANSCRIPTIONAL REGULATOR"/>
    <property type="match status" value="1"/>
</dbReference>
<evidence type="ECO:0000256" key="2">
    <source>
        <dbReference type="ARBA" id="ARBA00023125"/>
    </source>
</evidence>
<dbReference type="Pfam" id="PF12833">
    <property type="entry name" value="HTH_18"/>
    <property type="match status" value="1"/>
</dbReference>
<keyword evidence="6" id="KW-1185">Reference proteome</keyword>
<dbReference type="CDD" id="cd02208">
    <property type="entry name" value="cupin_RmlC-like"/>
    <property type="match status" value="1"/>
</dbReference>
<dbReference type="InterPro" id="IPR009057">
    <property type="entry name" value="Homeodomain-like_sf"/>
</dbReference>
<protein>
    <submittedName>
        <fullName evidence="5">Helix-turn-helix domain-containing protein</fullName>
    </submittedName>
</protein>
<dbReference type="InterPro" id="IPR011051">
    <property type="entry name" value="RmlC_Cupin_sf"/>
</dbReference>
<dbReference type="RefSeq" id="WP_343763751.1">
    <property type="nucleotide sequence ID" value="NZ_BAAACG010000019.1"/>
</dbReference>
<dbReference type="InterPro" id="IPR003313">
    <property type="entry name" value="AraC-bd"/>
</dbReference>
<dbReference type="SUPFAM" id="SSF46689">
    <property type="entry name" value="Homeodomain-like"/>
    <property type="match status" value="1"/>
</dbReference>
<comment type="caution">
    <text evidence="5">The sequence shown here is derived from an EMBL/GenBank/DDBJ whole genome shotgun (WGS) entry which is preliminary data.</text>
</comment>
<keyword evidence="1" id="KW-0805">Transcription regulation</keyword>
<dbReference type="PRINTS" id="PR00032">
    <property type="entry name" value="HTHARAC"/>
</dbReference>
<dbReference type="Gene3D" id="2.60.120.10">
    <property type="entry name" value="Jelly Rolls"/>
    <property type="match status" value="1"/>
</dbReference>
<name>A0ABP3V1X0_9CLOT</name>